<sequence>MRSVVLSIAVLAASALAYPVKECTRKVNKHTAVQYVDLTVTKTVYVTEGAAPKTQTKHAAPKPKVTTVVYVEPPPVETPAYQPPVYNAPAPSPKPSPAPAPAPKPSPSPVPVVVPAPAPAPVAPAPVGDDQKCLETHNKFRAAHGAQPLTWSQEMADFARDKTQDCTMHHSGGPYGENLAFGYTDVIAAVTAWYEEKNQYNPAAPGFQLSTGHFTQLIWKATTEIGCYNRQCGGSQYLMCEYRAPGNVVGENGRYFTENVQL</sequence>
<dbReference type="PRINTS" id="PR00837">
    <property type="entry name" value="V5TPXLIKE"/>
</dbReference>
<dbReference type="InterPro" id="IPR035940">
    <property type="entry name" value="CAP_sf"/>
</dbReference>
<dbReference type="InterPro" id="IPR014044">
    <property type="entry name" value="CAP_dom"/>
</dbReference>
<evidence type="ECO:0000256" key="1">
    <source>
        <dbReference type="SAM" id="MobiDB-lite"/>
    </source>
</evidence>
<reference evidence="4 5" key="1">
    <citation type="submission" date="2019-01" db="EMBL/GenBank/DDBJ databases">
        <title>Intercellular communication is required for trap formation in the nematode-trapping fungus Duddingtonia flagrans.</title>
        <authorList>
            <person name="Youssar L."/>
            <person name="Wernet V."/>
            <person name="Hensel N."/>
            <person name="Hildebrandt H.-G."/>
            <person name="Fischer R."/>
        </authorList>
    </citation>
    <scope>NUCLEOTIDE SEQUENCE [LARGE SCALE GENOMIC DNA]</scope>
    <source>
        <strain evidence="4 5">CBS H-5679</strain>
    </source>
</reference>
<evidence type="ECO:0000313" key="5">
    <source>
        <dbReference type="Proteomes" id="UP000283090"/>
    </source>
</evidence>
<dbReference type="Gene3D" id="3.40.33.10">
    <property type="entry name" value="CAP"/>
    <property type="match status" value="1"/>
</dbReference>
<evidence type="ECO:0000256" key="2">
    <source>
        <dbReference type="SAM" id="SignalP"/>
    </source>
</evidence>
<dbReference type="EMBL" id="SAEB01000003">
    <property type="protein sequence ID" value="RVD88487.1"/>
    <property type="molecule type" value="Genomic_DNA"/>
</dbReference>
<proteinExistence type="predicted"/>
<dbReference type="STRING" id="97331.A0A437ACA1"/>
<gene>
    <name evidence="4" type="ORF">DFL_002671</name>
</gene>
<feature type="region of interest" description="Disordered" evidence="1">
    <location>
        <begin position="81"/>
        <end position="108"/>
    </location>
</feature>
<evidence type="ECO:0000259" key="3">
    <source>
        <dbReference type="SMART" id="SM00198"/>
    </source>
</evidence>
<dbReference type="RefSeq" id="XP_067494031.1">
    <property type="nucleotide sequence ID" value="XM_067631491.1"/>
</dbReference>
<dbReference type="PROSITE" id="PS01009">
    <property type="entry name" value="CRISP_1"/>
    <property type="match status" value="1"/>
</dbReference>
<keyword evidence="5" id="KW-1185">Reference proteome</keyword>
<keyword evidence="2" id="KW-0732">Signal</keyword>
<dbReference type="SMART" id="SM00198">
    <property type="entry name" value="SCP"/>
    <property type="match status" value="1"/>
</dbReference>
<dbReference type="Proteomes" id="UP000283090">
    <property type="component" value="Unassembled WGS sequence"/>
</dbReference>
<evidence type="ECO:0000313" key="4">
    <source>
        <dbReference type="EMBL" id="RVD88487.1"/>
    </source>
</evidence>
<organism evidence="4 5">
    <name type="scientific">Arthrobotrys flagrans</name>
    <name type="common">Nematode-trapping fungus</name>
    <name type="synonym">Trichothecium flagrans</name>
    <dbReference type="NCBI Taxonomy" id="97331"/>
    <lineage>
        <taxon>Eukaryota</taxon>
        <taxon>Fungi</taxon>
        <taxon>Dikarya</taxon>
        <taxon>Ascomycota</taxon>
        <taxon>Pezizomycotina</taxon>
        <taxon>Orbiliomycetes</taxon>
        <taxon>Orbiliales</taxon>
        <taxon>Orbiliaceae</taxon>
        <taxon>Arthrobotrys</taxon>
    </lineage>
</organism>
<feature type="signal peptide" evidence="2">
    <location>
        <begin position="1"/>
        <end position="17"/>
    </location>
</feature>
<dbReference type="InterPro" id="IPR018244">
    <property type="entry name" value="Allrgn_V5/Tpx1_CS"/>
</dbReference>
<name>A0A437ACA1_ARTFL</name>
<comment type="caution">
    <text evidence="4">The sequence shown here is derived from an EMBL/GenBank/DDBJ whole genome shotgun (WGS) entry which is preliminary data.</text>
</comment>
<dbReference type="PANTHER" id="PTHR10334">
    <property type="entry name" value="CYSTEINE-RICH SECRETORY PROTEIN-RELATED"/>
    <property type="match status" value="1"/>
</dbReference>
<dbReference type="VEuPathDB" id="FungiDB:DFL_002671"/>
<dbReference type="InterPro" id="IPR001283">
    <property type="entry name" value="CRISP-related"/>
</dbReference>
<dbReference type="OrthoDB" id="337038at2759"/>
<feature type="domain" description="SCP" evidence="3">
    <location>
        <begin position="128"/>
        <end position="250"/>
    </location>
</feature>
<dbReference type="GeneID" id="93584982"/>
<feature type="chain" id="PRO_5019428930" description="SCP domain-containing protein" evidence="2">
    <location>
        <begin position="18"/>
        <end position="262"/>
    </location>
</feature>
<dbReference type="Pfam" id="PF00188">
    <property type="entry name" value="CAP"/>
    <property type="match status" value="1"/>
</dbReference>
<dbReference type="SUPFAM" id="SSF55797">
    <property type="entry name" value="PR-1-like"/>
    <property type="match status" value="1"/>
</dbReference>
<protein>
    <recommendedName>
        <fullName evidence="3">SCP domain-containing protein</fullName>
    </recommendedName>
</protein>
<feature type="compositionally biased region" description="Pro residues" evidence="1">
    <location>
        <begin position="90"/>
        <end position="108"/>
    </location>
</feature>
<accession>A0A437ACA1</accession>
<dbReference type="AlphaFoldDB" id="A0A437ACA1"/>
<dbReference type="GO" id="GO:0005576">
    <property type="term" value="C:extracellular region"/>
    <property type="evidence" value="ECO:0007669"/>
    <property type="project" value="InterPro"/>
</dbReference>